<comment type="caution">
    <text evidence="2">The sequence shown here is derived from an EMBL/GenBank/DDBJ whole genome shotgun (WGS) entry which is preliminary data.</text>
</comment>
<protein>
    <submittedName>
        <fullName evidence="2">Uncharacterized protein</fullName>
    </submittedName>
</protein>
<dbReference type="Proteomes" id="UP001066276">
    <property type="component" value="Chromosome 9"/>
</dbReference>
<feature type="compositionally biased region" description="Polar residues" evidence="1">
    <location>
        <begin position="8"/>
        <end position="23"/>
    </location>
</feature>
<evidence type="ECO:0000313" key="2">
    <source>
        <dbReference type="EMBL" id="KAJ1105913.1"/>
    </source>
</evidence>
<dbReference type="EMBL" id="JANPWB010000013">
    <property type="protein sequence ID" value="KAJ1105913.1"/>
    <property type="molecule type" value="Genomic_DNA"/>
</dbReference>
<feature type="region of interest" description="Disordered" evidence="1">
    <location>
        <begin position="111"/>
        <end position="131"/>
    </location>
</feature>
<feature type="region of interest" description="Disordered" evidence="1">
    <location>
        <begin position="1"/>
        <end position="40"/>
    </location>
</feature>
<organism evidence="2 3">
    <name type="scientific">Pleurodeles waltl</name>
    <name type="common">Iberian ribbed newt</name>
    <dbReference type="NCBI Taxonomy" id="8319"/>
    <lineage>
        <taxon>Eukaryota</taxon>
        <taxon>Metazoa</taxon>
        <taxon>Chordata</taxon>
        <taxon>Craniata</taxon>
        <taxon>Vertebrata</taxon>
        <taxon>Euteleostomi</taxon>
        <taxon>Amphibia</taxon>
        <taxon>Batrachia</taxon>
        <taxon>Caudata</taxon>
        <taxon>Salamandroidea</taxon>
        <taxon>Salamandridae</taxon>
        <taxon>Pleurodelinae</taxon>
        <taxon>Pleurodeles</taxon>
    </lineage>
</organism>
<evidence type="ECO:0000313" key="3">
    <source>
        <dbReference type="Proteomes" id="UP001066276"/>
    </source>
</evidence>
<proteinExistence type="predicted"/>
<gene>
    <name evidence="2" type="ORF">NDU88_003316</name>
</gene>
<reference evidence="2" key="1">
    <citation type="journal article" date="2022" name="bioRxiv">
        <title>Sequencing and chromosome-scale assembly of the giantPleurodeles waltlgenome.</title>
        <authorList>
            <person name="Brown T."/>
            <person name="Elewa A."/>
            <person name="Iarovenko S."/>
            <person name="Subramanian E."/>
            <person name="Araus A.J."/>
            <person name="Petzold A."/>
            <person name="Susuki M."/>
            <person name="Suzuki K.-i.T."/>
            <person name="Hayashi T."/>
            <person name="Toyoda A."/>
            <person name="Oliveira C."/>
            <person name="Osipova E."/>
            <person name="Leigh N.D."/>
            <person name="Simon A."/>
            <person name="Yun M.H."/>
        </authorList>
    </citation>
    <scope>NUCLEOTIDE SEQUENCE</scope>
    <source>
        <strain evidence="2">20211129_DDA</strain>
        <tissue evidence="2">Liver</tissue>
    </source>
</reference>
<keyword evidence="3" id="KW-1185">Reference proteome</keyword>
<name>A0AAV7MY60_PLEWA</name>
<accession>A0AAV7MY60</accession>
<sequence length="186" mass="19626">MGRHQRTDVSQGNTMEQYTTVVPTPQRDTRLAGSEDGQSGLLPAEELSQAEILAAIQGSRVALEGNIETVAVKMNLLRADLRKVSDKVKVAKGSIVELQAEVETLRGTGQATGTSGVVNRASGADGSDWRNREGERTVSMDQGVVDVPPPRIEIQQDRTMAVVPDGLVAGTGAGTDLDSLSTSVQS</sequence>
<evidence type="ECO:0000256" key="1">
    <source>
        <dbReference type="SAM" id="MobiDB-lite"/>
    </source>
</evidence>
<dbReference type="AlphaFoldDB" id="A0AAV7MY60"/>